<dbReference type="HOGENOM" id="CLU_3416628_0_0_0"/>
<comment type="caution">
    <text evidence="1">The sequence shown here is derived from an EMBL/GenBank/DDBJ whole genome shotgun (WGS) entry which is preliminary data.</text>
</comment>
<evidence type="ECO:0000313" key="2">
    <source>
        <dbReference type="Proteomes" id="UP000004358"/>
    </source>
</evidence>
<reference evidence="1 2" key="1">
    <citation type="submission" date="2006-02" db="EMBL/GenBank/DDBJ databases">
        <authorList>
            <person name="Amann R."/>
            <person name="Ferriera S."/>
            <person name="Johnson J."/>
            <person name="Kravitz S."/>
            <person name="Halpern A."/>
            <person name="Remington K."/>
            <person name="Beeson K."/>
            <person name="Tran B."/>
            <person name="Rogers Y.-H."/>
            <person name="Friedman R."/>
            <person name="Venter J.C."/>
        </authorList>
    </citation>
    <scope>NUCLEOTIDE SEQUENCE [LARGE SCALE GENOMIC DNA]</scope>
    <source>
        <strain evidence="1 2">DSM 3645</strain>
    </source>
</reference>
<sequence>MNFADALVVLFSQFVPIATRLLARDL</sequence>
<organism evidence="1 2">
    <name type="scientific">Blastopirellula marina DSM 3645</name>
    <dbReference type="NCBI Taxonomy" id="314230"/>
    <lineage>
        <taxon>Bacteria</taxon>
        <taxon>Pseudomonadati</taxon>
        <taxon>Planctomycetota</taxon>
        <taxon>Planctomycetia</taxon>
        <taxon>Pirellulales</taxon>
        <taxon>Pirellulaceae</taxon>
        <taxon>Blastopirellula</taxon>
    </lineage>
</organism>
<accession>A4A210</accession>
<evidence type="ECO:0000313" key="1">
    <source>
        <dbReference type="EMBL" id="EAQ77196.1"/>
    </source>
</evidence>
<gene>
    <name evidence="1" type="ORF">DSM3645_13178</name>
</gene>
<protein>
    <submittedName>
        <fullName evidence="1">Uncharacterized protein</fullName>
    </submittedName>
</protein>
<dbReference type="Proteomes" id="UP000004358">
    <property type="component" value="Unassembled WGS sequence"/>
</dbReference>
<dbReference type="AlphaFoldDB" id="A4A210"/>
<name>A4A210_9BACT</name>
<dbReference type="EMBL" id="AANZ01000040">
    <property type="protein sequence ID" value="EAQ77196.1"/>
    <property type="molecule type" value="Genomic_DNA"/>
</dbReference>
<proteinExistence type="predicted"/>
<dbReference type="STRING" id="314230.DSM3645_13178"/>